<evidence type="ECO:0000313" key="5">
    <source>
        <dbReference type="Proteomes" id="UP001201262"/>
    </source>
</evidence>
<feature type="region of interest" description="Disordered" evidence="1">
    <location>
        <begin position="1"/>
        <end position="21"/>
    </location>
</feature>
<evidence type="ECO:0000256" key="2">
    <source>
        <dbReference type="SAM" id="Phobius"/>
    </source>
</evidence>
<dbReference type="Proteomes" id="UP001201262">
    <property type="component" value="Unassembled WGS sequence"/>
</dbReference>
<dbReference type="Gene3D" id="3.20.180.10">
    <property type="entry name" value="PNP-oxidase-like"/>
    <property type="match status" value="1"/>
</dbReference>
<name>A0AAD4KWF2_9EURO</name>
<keyword evidence="2" id="KW-0472">Membrane</keyword>
<keyword evidence="2" id="KW-1133">Transmembrane helix</keyword>
<evidence type="ECO:0000259" key="3">
    <source>
        <dbReference type="Pfam" id="PF10615"/>
    </source>
</evidence>
<dbReference type="PANTHER" id="PTHR37783:SF1">
    <property type="entry name" value="MEMBRANE PROTEIN, PUTATIVE (AFU_ORTHOLOGUE AFUA_1G04315)-RELATED"/>
    <property type="match status" value="1"/>
</dbReference>
<organism evidence="4 5">
    <name type="scientific">Talaromyces proteolyticus</name>
    <dbReference type="NCBI Taxonomy" id="1131652"/>
    <lineage>
        <taxon>Eukaryota</taxon>
        <taxon>Fungi</taxon>
        <taxon>Dikarya</taxon>
        <taxon>Ascomycota</taxon>
        <taxon>Pezizomycotina</taxon>
        <taxon>Eurotiomycetes</taxon>
        <taxon>Eurotiomycetidae</taxon>
        <taxon>Eurotiales</taxon>
        <taxon>Trichocomaceae</taxon>
        <taxon>Talaromyces</taxon>
        <taxon>Talaromyces sect. Bacilispori</taxon>
    </lineage>
</organism>
<keyword evidence="5" id="KW-1185">Reference proteome</keyword>
<evidence type="ECO:0000313" key="4">
    <source>
        <dbReference type="EMBL" id="KAH8700472.1"/>
    </source>
</evidence>
<feature type="transmembrane region" description="Helical" evidence="2">
    <location>
        <begin position="126"/>
        <end position="143"/>
    </location>
</feature>
<sequence>MAGTDNIDGSHGAKAADGKADQHRLRQEQICAHMNANHQDSLAFFLQVYNRVPRRESQSAKLEEVRLTGLTITTGHSTNKTHYFVPFEPALSSISEVREQVVGMHHHCLKALGRSDITIKEYRPPTGFPAVIFTTCLLTFIAFSRRANFEPGSQLYDLVLRHVPGFAVFCHTIQPLLIILMVAIHLAEAIYLSLYRLKPHNIPFGSRLWLCWFINNFIEGFTCLQRFDALVERERAKKAHK</sequence>
<keyword evidence="2" id="KW-0812">Transmembrane</keyword>
<dbReference type="RefSeq" id="XP_046074178.1">
    <property type="nucleotide sequence ID" value="XM_046220101.1"/>
</dbReference>
<dbReference type="InterPro" id="IPR037119">
    <property type="entry name" value="Haem_oxidase_HugZ-like_sf"/>
</dbReference>
<dbReference type="AlphaFoldDB" id="A0AAD4KWF2"/>
<dbReference type="EMBL" id="JAJTJA010000004">
    <property type="protein sequence ID" value="KAH8700472.1"/>
    <property type="molecule type" value="Genomic_DNA"/>
</dbReference>
<accession>A0AAD4KWF2</accession>
<proteinExistence type="predicted"/>
<evidence type="ECO:0000256" key="1">
    <source>
        <dbReference type="SAM" id="MobiDB-lite"/>
    </source>
</evidence>
<gene>
    <name evidence="4" type="ORF">BGW36DRAFT_425297</name>
</gene>
<reference evidence="4" key="1">
    <citation type="submission" date="2021-12" db="EMBL/GenBank/DDBJ databases">
        <title>Convergent genome expansion in fungi linked to evolution of root-endophyte symbiosis.</title>
        <authorList>
            <consortium name="DOE Joint Genome Institute"/>
            <person name="Ke Y.-H."/>
            <person name="Bonito G."/>
            <person name="Liao H.-L."/>
            <person name="Looney B."/>
            <person name="Rojas-Flechas A."/>
            <person name="Nash J."/>
            <person name="Hameed K."/>
            <person name="Schadt C."/>
            <person name="Martin F."/>
            <person name="Crous P.W."/>
            <person name="Miettinen O."/>
            <person name="Magnuson J.K."/>
            <person name="Labbe J."/>
            <person name="Jacobson D."/>
            <person name="Doktycz M.J."/>
            <person name="Veneault-Fourrey C."/>
            <person name="Kuo A."/>
            <person name="Mondo S."/>
            <person name="Calhoun S."/>
            <person name="Riley R."/>
            <person name="Ohm R."/>
            <person name="LaButti K."/>
            <person name="Andreopoulos B."/>
            <person name="Pangilinan J."/>
            <person name="Nolan M."/>
            <person name="Tritt A."/>
            <person name="Clum A."/>
            <person name="Lipzen A."/>
            <person name="Daum C."/>
            <person name="Barry K."/>
            <person name="Grigoriev I.V."/>
            <person name="Vilgalys R."/>
        </authorList>
    </citation>
    <scope>NUCLEOTIDE SEQUENCE</scope>
    <source>
        <strain evidence="4">PMI_201</strain>
    </source>
</reference>
<dbReference type="Pfam" id="PF10615">
    <property type="entry name" value="DUF2470"/>
    <property type="match status" value="1"/>
</dbReference>
<comment type="caution">
    <text evidence="4">The sequence shown here is derived from an EMBL/GenBank/DDBJ whole genome shotgun (WGS) entry which is preliminary data.</text>
</comment>
<dbReference type="PANTHER" id="PTHR37783">
    <property type="entry name" value="MEMBRANE PROTEIN, PUTATIVE (AFU_ORTHOLOGUE AFUA_1G04315)-RELATED"/>
    <property type="match status" value="1"/>
</dbReference>
<dbReference type="GeneID" id="70250388"/>
<protein>
    <submittedName>
        <fullName evidence="4">Integral membrane protein</fullName>
    </submittedName>
</protein>
<dbReference type="InterPro" id="IPR019595">
    <property type="entry name" value="DUF2470"/>
</dbReference>
<feature type="domain" description="DUF2470" evidence="3">
    <location>
        <begin position="28"/>
        <end position="104"/>
    </location>
</feature>
<feature type="transmembrane region" description="Helical" evidence="2">
    <location>
        <begin position="163"/>
        <end position="187"/>
    </location>
</feature>